<protein>
    <recommendedName>
        <fullName evidence="4">Lipoprotein</fullName>
    </recommendedName>
</protein>
<evidence type="ECO:0000256" key="1">
    <source>
        <dbReference type="SAM" id="SignalP"/>
    </source>
</evidence>
<gene>
    <name evidence="2" type="ORF">CLV89_10957</name>
</gene>
<dbReference type="EMBL" id="PVUF01000009">
    <property type="protein sequence ID" value="PRZ46644.1"/>
    <property type="molecule type" value="Genomic_DNA"/>
</dbReference>
<dbReference type="Proteomes" id="UP000237718">
    <property type="component" value="Unassembled WGS sequence"/>
</dbReference>
<evidence type="ECO:0000313" key="2">
    <source>
        <dbReference type="EMBL" id="PRZ46644.1"/>
    </source>
</evidence>
<dbReference type="OrthoDB" id="7877107at2"/>
<evidence type="ECO:0008006" key="4">
    <source>
        <dbReference type="Google" id="ProtNLM"/>
    </source>
</evidence>
<name>A0A2T1ADH2_TRISK</name>
<dbReference type="AlphaFoldDB" id="A0A2T1ADH2"/>
<reference evidence="2 3" key="1">
    <citation type="submission" date="2018-03" db="EMBL/GenBank/DDBJ databases">
        <title>Genomic Encyclopedia of Archaeal and Bacterial Type Strains, Phase II (KMG-II): from individual species to whole genera.</title>
        <authorList>
            <person name="Goeker M."/>
        </authorList>
    </citation>
    <scope>NUCLEOTIDE SEQUENCE [LARGE SCALE GENOMIC DNA]</scope>
    <source>
        <strain evidence="2 3">DSM 25328</strain>
    </source>
</reference>
<dbReference type="PROSITE" id="PS51257">
    <property type="entry name" value="PROKAR_LIPOPROTEIN"/>
    <property type="match status" value="1"/>
</dbReference>
<keyword evidence="1" id="KW-0732">Signal</keyword>
<accession>A0A2T1ADH2</accession>
<organism evidence="2 3">
    <name type="scientific">Tritonibacter scottomollicae</name>
    <name type="common">Epibacterium scottomollicae</name>
    <dbReference type="NCBI Taxonomy" id="483013"/>
    <lineage>
        <taxon>Bacteria</taxon>
        <taxon>Pseudomonadati</taxon>
        <taxon>Pseudomonadota</taxon>
        <taxon>Alphaproteobacteria</taxon>
        <taxon>Rhodobacterales</taxon>
        <taxon>Paracoccaceae</taxon>
        <taxon>Tritonibacter</taxon>
    </lineage>
</organism>
<sequence>MKPIILTAALAALSACAHHINPEVTAYNGDSVTIATSETFKRRWALNVASDEAERVCRQGQGKRAEHASTRKDRARGRNLDLFLCLQ</sequence>
<feature type="chain" id="PRO_5015407842" description="Lipoprotein" evidence="1">
    <location>
        <begin position="18"/>
        <end position="87"/>
    </location>
</feature>
<proteinExistence type="predicted"/>
<dbReference type="RefSeq" id="WP_106164361.1">
    <property type="nucleotide sequence ID" value="NZ_CP136704.1"/>
</dbReference>
<feature type="signal peptide" evidence="1">
    <location>
        <begin position="1"/>
        <end position="17"/>
    </location>
</feature>
<comment type="caution">
    <text evidence="2">The sequence shown here is derived from an EMBL/GenBank/DDBJ whole genome shotgun (WGS) entry which is preliminary data.</text>
</comment>
<evidence type="ECO:0000313" key="3">
    <source>
        <dbReference type="Proteomes" id="UP000237718"/>
    </source>
</evidence>